<dbReference type="PIRSF" id="PIRSF017082">
    <property type="entry name" value="YflP"/>
    <property type="match status" value="1"/>
</dbReference>
<name>A0A157S997_9BORD</name>
<accession>A0A157S997</accession>
<dbReference type="AlphaFoldDB" id="A0A157S997"/>
<evidence type="ECO:0000313" key="3">
    <source>
        <dbReference type="EMBL" id="SAI66813.1"/>
    </source>
</evidence>
<dbReference type="SUPFAM" id="SSF53850">
    <property type="entry name" value="Periplasmic binding protein-like II"/>
    <property type="match status" value="1"/>
</dbReference>
<dbReference type="RefSeq" id="WP_066124637.1">
    <property type="nucleotide sequence ID" value="NZ_FKIF01000002.1"/>
</dbReference>
<sequence>MQIPLKTRLGAALGAVALTLLSLTSAARAADEPRRPECIAPAQPGGGFDLTCRLATEGLKQSGALKSPMRVVYMPGGIGAVAYNNIVAQHPNEPGTIVAYSGGSLLNLAQGKFGKYSVNDVRWVSGIGTDYGVAVVRADSPYKDLKSLMDAFKADPTKIVLGAGGTVGSQDWMKAALTAKAAGVDFKRMRFVAFEGGGEAVTALRGGHIQAYMGDAAEAFTMLEGGAPIRILAVFNSDRLPGKLADVPTAKEQGYDIVWPIIRGFYVGPKVSDADYQFWVDAFNKMMADPEYARLRGQQGLFPFNKTGKDLDDYVKQQVKQYTELADSFGLIKK</sequence>
<dbReference type="Gene3D" id="3.40.190.150">
    <property type="entry name" value="Bordetella uptake gene, domain 1"/>
    <property type="match status" value="1"/>
</dbReference>
<dbReference type="Proteomes" id="UP000076848">
    <property type="component" value="Unassembled WGS sequence"/>
</dbReference>
<dbReference type="InterPro" id="IPR005064">
    <property type="entry name" value="BUG"/>
</dbReference>
<protein>
    <submittedName>
        <fullName evidence="3">Tricarboxylate transport protein tctC</fullName>
    </submittedName>
</protein>
<dbReference type="PANTHER" id="PTHR42928">
    <property type="entry name" value="TRICARBOXYLATE-BINDING PROTEIN"/>
    <property type="match status" value="1"/>
</dbReference>
<reference evidence="3 4" key="1">
    <citation type="submission" date="2016-04" db="EMBL/GenBank/DDBJ databases">
        <authorList>
            <consortium name="Pathogen Informatics"/>
        </authorList>
    </citation>
    <scope>NUCLEOTIDE SEQUENCE [LARGE SCALE GENOMIC DNA]</scope>
    <source>
        <strain evidence="3 4">H050680373</strain>
    </source>
</reference>
<organism evidence="3 4">
    <name type="scientific">Bordetella ansorpii</name>
    <dbReference type="NCBI Taxonomy" id="288768"/>
    <lineage>
        <taxon>Bacteria</taxon>
        <taxon>Pseudomonadati</taxon>
        <taxon>Pseudomonadota</taxon>
        <taxon>Betaproteobacteria</taxon>
        <taxon>Burkholderiales</taxon>
        <taxon>Alcaligenaceae</taxon>
        <taxon>Bordetella</taxon>
    </lineage>
</organism>
<dbReference type="Pfam" id="PF03401">
    <property type="entry name" value="TctC"/>
    <property type="match status" value="1"/>
</dbReference>
<keyword evidence="4" id="KW-1185">Reference proteome</keyword>
<proteinExistence type="inferred from homology"/>
<feature type="chain" id="PRO_5007616054" evidence="2">
    <location>
        <begin position="30"/>
        <end position="334"/>
    </location>
</feature>
<dbReference type="InterPro" id="IPR042100">
    <property type="entry name" value="Bug_dom1"/>
</dbReference>
<dbReference type="CDD" id="cd07012">
    <property type="entry name" value="PBP2_Bug_TTT"/>
    <property type="match status" value="1"/>
</dbReference>
<comment type="similarity">
    <text evidence="1">Belongs to the UPF0065 (bug) family.</text>
</comment>
<keyword evidence="2" id="KW-0732">Signal</keyword>
<dbReference type="EMBL" id="FKIF01000002">
    <property type="protein sequence ID" value="SAI66813.1"/>
    <property type="molecule type" value="Genomic_DNA"/>
</dbReference>
<dbReference type="Gene3D" id="3.40.190.10">
    <property type="entry name" value="Periplasmic binding protein-like II"/>
    <property type="match status" value="1"/>
</dbReference>
<dbReference type="STRING" id="288768.SAMEA3906486_01162"/>
<dbReference type="OrthoDB" id="9780943at2"/>
<dbReference type="PANTHER" id="PTHR42928:SF3">
    <property type="entry name" value="UPF0065 PROTEIN YFLP"/>
    <property type="match status" value="1"/>
</dbReference>
<evidence type="ECO:0000313" key="4">
    <source>
        <dbReference type="Proteomes" id="UP000076848"/>
    </source>
</evidence>
<gene>
    <name evidence="3" type="ORF">SAMEA3906486_01162</name>
</gene>
<feature type="signal peptide" evidence="2">
    <location>
        <begin position="1"/>
        <end position="29"/>
    </location>
</feature>
<evidence type="ECO:0000256" key="1">
    <source>
        <dbReference type="ARBA" id="ARBA00006987"/>
    </source>
</evidence>
<evidence type="ECO:0000256" key="2">
    <source>
        <dbReference type="SAM" id="SignalP"/>
    </source>
</evidence>